<feature type="transmembrane region" description="Helical" evidence="7">
    <location>
        <begin position="145"/>
        <end position="162"/>
    </location>
</feature>
<dbReference type="GO" id="GO:0016020">
    <property type="term" value="C:membrane"/>
    <property type="evidence" value="ECO:0007669"/>
    <property type="project" value="UniProtKB-SubCell"/>
</dbReference>
<sequence length="264" mass="29911">MNSNYVPLTSSVDVEEKMESENGVDLGNDIDLEKGLPLKYNSENESGLPSNSASSYSINPDPTMDLEAQTFNHNESTTSVGHDNSNSPPKCRKTCSSNKVYSNEVPLLFVFVISISIVCIFDLVIFGCLQYNMVSMDDLHVMQRLSWFCASLALLFILMRYYDFWTKACKDGIKHIFKKWKNTPLAFLQVLIFNIIGFFVRKGLKDSFGEQWGLKTSLFAHVSFATMSIFIFIFETLKPGSCSVDWIARILKAVVYFLEDSDEL</sequence>
<dbReference type="AlphaFoldDB" id="A0A482AQP6"/>
<organism evidence="8">
    <name type="scientific">Schizosaccharomyces pombe</name>
    <name type="common">Fission yeast</name>
    <dbReference type="NCBI Taxonomy" id="4896"/>
    <lineage>
        <taxon>Eukaryota</taxon>
        <taxon>Fungi</taxon>
        <taxon>Dikarya</taxon>
        <taxon>Ascomycota</taxon>
        <taxon>Taphrinomycotina</taxon>
        <taxon>Schizosaccharomycetes</taxon>
        <taxon>Schizosaccharomycetales</taxon>
        <taxon>Schizosaccharomycetaceae</taxon>
        <taxon>Schizosaccharomyces</taxon>
    </lineage>
</organism>
<evidence type="ECO:0000256" key="5">
    <source>
        <dbReference type="ARBA" id="ARBA00023136"/>
    </source>
</evidence>
<keyword evidence="5 7" id="KW-0472">Membrane</keyword>
<feature type="region of interest" description="Disordered" evidence="6">
    <location>
        <begin position="1"/>
        <end position="31"/>
    </location>
</feature>
<accession>A0A482AQP6</accession>
<comment type="similarity">
    <text evidence="2">Belongs to the WTF family.</text>
</comment>
<feature type="transmembrane region" description="Helical" evidence="7">
    <location>
        <begin position="107"/>
        <end position="133"/>
    </location>
</feature>
<feature type="transmembrane region" description="Helical" evidence="7">
    <location>
        <begin position="212"/>
        <end position="234"/>
    </location>
</feature>
<dbReference type="EMBL" id="MH837324">
    <property type="protein sequence ID" value="QBL54390.1"/>
    <property type="molecule type" value="Genomic_DNA"/>
</dbReference>
<evidence type="ECO:0000256" key="6">
    <source>
        <dbReference type="SAM" id="MobiDB-lite"/>
    </source>
</evidence>
<evidence type="ECO:0000256" key="2">
    <source>
        <dbReference type="ARBA" id="ARBA00007170"/>
    </source>
</evidence>
<dbReference type="EMBL" id="MH837368">
    <property type="protein sequence ID" value="QBL54434.1"/>
    <property type="molecule type" value="Genomic_DNA"/>
</dbReference>
<feature type="transmembrane region" description="Helical" evidence="7">
    <location>
        <begin position="183"/>
        <end position="200"/>
    </location>
</feature>
<keyword evidence="3 7" id="KW-0812">Transmembrane</keyword>
<dbReference type="Pfam" id="PF03303">
    <property type="entry name" value="WTF"/>
    <property type="match status" value="1"/>
</dbReference>
<dbReference type="VEuPathDB" id="FungiDB:SPCC1281.08"/>
<evidence type="ECO:0000256" key="1">
    <source>
        <dbReference type="ARBA" id="ARBA00004141"/>
    </source>
</evidence>
<protein>
    <submittedName>
        <fullName evidence="8">Wtf11</fullName>
    </submittedName>
</protein>
<evidence type="ECO:0000256" key="7">
    <source>
        <dbReference type="SAM" id="Phobius"/>
    </source>
</evidence>
<name>A0A482AQP6_SCHPM</name>
<dbReference type="GO" id="GO:0110134">
    <property type="term" value="P:meiotic drive"/>
    <property type="evidence" value="ECO:0007669"/>
    <property type="project" value="InterPro"/>
</dbReference>
<comment type="subcellular location">
    <subcellularLocation>
        <location evidence="1">Membrane</location>
        <topology evidence="1">Multi-pass membrane protein</topology>
    </subcellularLocation>
</comment>
<dbReference type="EMBL" id="MH837404">
    <property type="protein sequence ID" value="QBL54470.1"/>
    <property type="molecule type" value="Genomic_DNA"/>
</dbReference>
<reference evidence="8" key="1">
    <citation type="submission" date="2018-09" db="EMBL/GenBank/DDBJ databases">
        <title>Killer meiotic drive and dynamic evolution of the wtf gene family.</title>
        <authorList>
            <person name="Eickbush M.T."/>
            <person name="Young J.M."/>
            <person name="Zanders S.E."/>
        </authorList>
    </citation>
    <scope>NUCLEOTIDE SEQUENCE</scope>
    <source>
        <strain evidence="10">JB1154</strain>
        <strain evidence="8">JB879</strain>
        <strain evidence="9">JB931</strain>
    </source>
</reference>
<evidence type="ECO:0000256" key="3">
    <source>
        <dbReference type="ARBA" id="ARBA00022692"/>
    </source>
</evidence>
<feature type="compositionally biased region" description="Polar residues" evidence="6">
    <location>
        <begin position="1"/>
        <end position="12"/>
    </location>
</feature>
<evidence type="ECO:0000256" key="4">
    <source>
        <dbReference type="ARBA" id="ARBA00022989"/>
    </source>
</evidence>
<gene>
    <name evidence="8" type="primary">wtf11</name>
</gene>
<evidence type="ECO:0000313" key="9">
    <source>
        <dbReference type="EMBL" id="QBL54434.1"/>
    </source>
</evidence>
<evidence type="ECO:0000313" key="8">
    <source>
        <dbReference type="EMBL" id="QBL54390.1"/>
    </source>
</evidence>
<dbReference type="InterPro" id="IPR004982">
    <property type="entry name" value="WTF"/>
</dbReference>
<proteinExistence type="inferred from homology"/>
<keyword evidence="4 7" id="KW-1133">Transmembrane helix</keyword>
<evidence type="ECO:0000313" key="10">
    <source>
        <dbReference type="EMBL" id="QBL54470.1"/>
    </source>
</evidence>